<proteinExistence type="predicted"/>
<evidence type="ECO:0000313" key="3">
    <source>
        <dbReference type="Proteomes" id="UP000326396"/>
    </source>
</evidence>
<sequence length="125" mass="14225">MCPESHQICSVSHILPANQSGNANWRFSMWISSPVMIFNCEAEPSFIFIQSINGQFQREDLRSHSNDENTKVNSSHKELDAKSKNAYKQMQHNEKFPKVFASVKLQSNLEKLPALISFQNSLPAN</sequence>
<dbReference type="Proteomes" id="UP000326396">
    <property type="component" value="Linkage Group LG12"/>
</dbReference>
<feature type="region of interest" description="Disordered" evidence="1">
    <location>
        <begin position="61"/>
        <end position="80"/>
    </location>
</feature>
<evidence type="ECO:0000313" key="2">
    <source>
        <dbReference type="EMBL" id="KAD6453353.1"/>
    </source>
</evidence>
<name>A0A5N6PH92_9ASTR</name>
<dbReference type="EMBL" id="SZYD01000004">
    <property type="protein sequence ID" value="KAD6453353.1"/>
    <property type="molecule type" value="Genomic_DNA"/>
</dbReference>
<protein>
    <submittedName>
        <fullName evidence="2">Uncharacterized protein</fullName>
    </submittedName>
</protein>
<evidence type="ECO:0000256" key="1">
    <source>
        <dbReference type="SAM" id="MobiDB-lite"/>
    </source>
</evidence>
<keyword evidence="3" id="KW-1185">Reference proteome</keyword>
<gene>
    <name evidence="2" type="ORF">E3N88_08058</name>
</gene>
<reference evidence="2 3" key="1">
    <citation type="submission" date="2019-05" db="EMBL/GenBank/DDBJ databases">
        <title>Mikania micrantha, genome provides insights into the molecular mechanism of rapid growth.</title>
        <authorList>
            <person name="Liu B."/>
        </authorList>
    </citation>
    <scope>NUCLEOTIDE SEQUENCE [LARGE SCALE GENOMIC DNA]</scope>
    <source>
        <strain evidence="2">NLD-2019</strain>
        <tissue evidence="2">Leaf</tissue>
    </source>
</reference>
<dbReference type="AlphaFoldDB" id="A0A5N6PH92"/>
<comment type="caution">
    <text evidence="2">The sequence shown here is derived from an EMBL/GenBank/DDBJ whole genome shotgun (WGS) entry which is preliminary data.</text>
</comment>
<accession>A0A5N6PH92</accession>
<organism evidence="2 3">
    <name type="scientific">Mikania micrantha</name>
    <name type="common">bitter vine</name>
    <dbReference type="NCBI Taxonomy" id="192012"/>
    <lineage>
        <taxon>Eukaryota</taxon>
        <taxon>Viridiplantae</taxon>
        <taxon>Streptophyta</taxon>
        <taxon>Embryophyta</taxon>
        <taxon>Tracheophyta</taxon>
        <taxon>Spermatophyta</taxon>
        <taxon>Magnoliopsida</taxon>
        <taxon>eudicotyledons</taxon>
        <taxon>Gunneridae</taxon>
        <taxon>Pentapetalae</taxon>
        <taxon>asterids</taxon>
        <taxon>campanulids</taxon>
        <taxon>Asterales</taxon>
        <taxon>Asteraceae</taxon>
        <taxon>Asteroideae</taxon>
        <taxon>Heliantheae alliance</taxon>
        <taxon>Eupatorieae</taxon>
        <taxon>Mikania</taxon>
    </lineage>
</organism>